<proteinExistence type="predicted"/>
<sequence>MLVKVPREGGPYQVCLSLGGPLLTVRTPNTLRGSKPVTPRWLGRGKVSFAGRFSSGIQLTPPFSFPSGENALAQSGKLQKPLPLEDKRGQDKLAALILVRMRARIFFAPRAQGVEDPFGGAASFGGVKSWGNKLFWSWVSRVGCCFGSATAEEKKAGDILLFQMARREKSHGPKALCILQANPLKALVETLNMREILIEYSSNENVFPPPVKTFFCSGAWHNVPPHPLLEGPPWRSSAWRSARGV</sequence>
<organism evidence="1 2">
    <name type="scientific">Chionoecetes opilio</name>
    <name type="common">Atlantic snow crab</name>
    <name type="synonym">Cancer opilio</name>
    <dbReference type="NCBI Taxonomy" id="41210"/>
    <lineage>
        <taxon>Eukaryota</taxon>
        <taxon>Metazoa</taxon>
        <taxon>Ecdysozoa</taxon>
        <taxon>Arthropoda</taxon>
        <taxon>Crustacea</taxon>
        <taxon>Multicrustacea</taxon>
        <taxon>Malacostraca</taxon>
        <taxon>Eumalacostraca</taxon>
        <taxon>Eucarida</taxon>
        <taxon>Decapoda</taxon>
        <taxon>Pleocyemata</taxon>
        <taxon>Brachyura</taxon>
        <taxon>Eubrachyura</taxon>
        <taxon>Majoidea</taxon>
        <taxon>Majidae</taxon>
        <taxon>Chionoecetes</taxon>
    </lineage>
</organism>
<evidence type="ECO:0000313" key="2">
    <source>
        <dbReference type="Proteomes" id="UP000770661"/>
    </source>
</evidence>
<dbReference type="EMBL" id="JACEEZ010018333">
    <property type="protein sequence ID" value="KAG0717034.1"/>
    <property type="molecule type" value="Genomic_DNA"/>
</dbReference>
<keyword evidence="2" id="KW-1185">Reference proteome</keyword>
<protein>
    <submittedName>
        <fullName evidence="1">Uncharacterized protein</fullName>
    </submittedName>
</protein>
<evidence type="ECO:0000313" key="1">
    <source>
        <dbReference type="EMBL" id="KAG0717034.1"/>
    </source>
</evidence>
<accession>A0A8J5CNN3</accession>
<gene>
    <name evidence="1" type="ORF">GWK47_055267</name>
</gene>
<reference evidence="1" key="1">
    <citation type="submission" date="2020-07" db="EMBL/GenBank/DDBJ databases">
        <title>The High-quality genome of the commercially important snow crab, Chionoecetes opilio.</title>
        <authorList>
            <person name="Jeong J.-H."/>
            <person name="Ryu S."/>
        </authorList>
    </citation>
    <scope>NUCLEOTIDE SEQUENCE</scope>
    <source>
        <strain evidence="1">MADBK_172401_WGS</strain>
        <tissue evidence="1">Digestive gland</tissue>
    </source>
</reference>
<dbReference type="AlphaFoldDB" id="A0A8J5CNN3"/>
<name>A0A8J5CNN3_CHIOP</name>
<comment type="caution">
    <text evidence="1">The sequence shown here is derived from an EMBL/GenBank/DDBJ whole genome shotgun (WGS) entry which is preliminary data.</text>
</comment>
<dbReference type="Proteomes" id="UP000770661">
    <property type="component" value="Unassembled WGS sequence"/>
</dbReference>